<dbReference type="EMBL" id="KF738874">
    <property type="protein sequence ID" value="AHH31463.1"/>
    <property type="molecule type" value="Genomic_DNA"/>
</dbReference>
<dbReference type="RefSeq" id="YP_009001740.1">
    <property type="nucleotide sequence ID" value="NC_023428.1"/>
</dbReference>
<reference evidence="2 3" key="1">
    <citation type="journal article" date="2014" name="Infect. Genet. Evol.">
        <title>Novel circular DNA viruses identified in Procordulia grayi and Xanthocnemis zealandica larvae using metagenomic approaches.</title>
        <authorList>
            <person name="Dayaram A."/>
            <person name="Galatowitsch M."/>
            <person name="Harding J.S."/>
            <person name="Arguello-Astorga G.R."/>
            <person name="Varsani A."/>
        </authorList>
    </citation>
    <scope>NUCLEOTIDE SEQUENCE [LARGE SCALE GENOMIC DNA]</scope>
    <source>
        <strain evidence="2">DflaCV-2_NZ-PG8-LS</strain>
    </source>
</reference>
<evidence type="ECO:0000256" key="1">
    <source>
        <dbReference type="SAM" id="MobiDB-lite"/>
    </source>
</evidence>
<dbReference type="GeneID" id="18263698"/>
<feature type="compositionally biased region" description="Basic and acidic residues" evidence="1">
    <location>
        <begin position="42"/>
        <end position="52"/>
    </location>
</feature>
<evidence type="ECO:0000313" key="2">
    <source>
        <dbReference type="EMBL" id="AHH31463.1"/>
    </source>
</evidence>
<keyword evidence="3" id="KW-1185">Reference proteome</keyword>
<sequence length="387" mass="41643">MTKLHVPYMTPYRNGTSQSHGKRFKLEVKGEYKRTHSQTTTEKAEERMHGDDVQSGITGTGMSFPGHSRHKDVLRYAQVKNNETYGLIVDCVAGSQATVTLATVGNTEQCIGKVNPPGPFTTSLPVWKAQIDAATVLNSPWTASDGSNNAMQKINIGFCHHTIDFTNVTNAAAVVDVYVVECKQDIPAINAGRHGFLGIWAHGEGTESGGLASQTVTTTTATLGSSSFNVVGAKPTDISLFKKYYKVLKAHCMHLGPGATEVVNISSACNVDVDIEKYLAKNNVLVPDLADTAMKIWAMKGSFEIYCIARGTAMLDTNVLDLANTTTAPVKLAVVVQRKYQFNPMKYKSKSFKAVVGYQKLPFGVPAANLKTEGPTANISVAFTAAA</sequence>
<evidence type="ECO:0000313" key="3">
    <source>
        <dbReference type="Proteomes" id="UP000203376"/>
    </source>
</evidence>
<feature type="compositionally biased region" description="Basic and acidic residues" evidence="1">
    <location>
        <begin position="24"/>
        <end position="34"/>
    </location>
</feature>
<organism evidence="2 3">
    <name type="scientific">Dragonfly larvae associated circular virus-2</name>
    <dbReference type="NCBI Taxonomy" id="1454023"/>
    <lineage>
        <taxon>Viruses</taxon>
        <taxon>Monodnaviria</taxon>
        <taxon>Shotokuvirae</taxon>
        <taxon>Cressdnaviricota</taxon>
        <taxon>Arfiviricetes</taxon>
        <taxon>Saturnivirales</taxon>
        <taxon>Kanorauviridae</taxon>
        <taxon>Ninurtavirus</taxon>
        <taxon>Ninurtavirus duliaris</taxon>
    </lineage>
</organism>
<name>W5U1V2_9VIRU</name>
<dbReference type="KEGG" id="vg:18263698"/>
<dbReference type="Proteomes" id="UP000203376">
    <property type="component" value="Segment"/>
</dbReference>
<proteinExistence type="predicted"/>
<feature type="region of interest" description="Disordered" evidence="1">
    <location>
        <begin position="1"/>
        <end position="52"/>
    </location>
</feature>
<protein>
    <submittedName>
        <fullName evidence="2">Putative capsid protein</fullName>
    </submittedName>
</protein>
<accession>W5U1V2</accession>